<dbReference type="OrthoDB" id="61155at2759"/>
<gene>
    <name evidence="1" type="ORF">SDRG_16775</name>
</gene>
<dbReference type="Proteomes" id="UP000030762">
    <property type="component" value="Unassembled WGS sequence"/>
</dbReference>
<dbReference type="AlphaFoldDB" id="T0PSZ9"/>
<reference evidence="1 2" key="1">
    <citation type="submission" date="2012-04" db="EMBL/GenBank/DDBJ databases">
        <title>The Genome Sequence of Saprolegnia declina VS20.</title>
        <authorList>
            <consortium name="The Broad Institute Genome Sequencing Platform"/>
            <person name="Russ C."/>
            <person name="Nusbaum C."/>
            <person name="Tyler B."/>
            <person name="van West P."/>
            <person name="Dieguez-Uribeondo J."/>
            <person name="de Bruijn I."/>
            <person name="Tripathy S."/>
            <person name="Jiang R."/>
            <person name="Young S.K."/>
            <person name="Zeng Q."/>
            <person name="Gargeya S."/>
            <person name="Fitzgerald M."/>
            <person name="Haas B."/>
            <person name="Abouelleil A."/>
            <person name="Alvarado L."/>
            <person name="Arachchi H.M."/>
            <person name="Berlin A."/>
            <person name="Chapman S.B."/>
            <person name="Goldberg J."/>
            <person name="Griggs A."/>
            <person name="Gujja S."/>
            <person name="Hansen M."/>
            <person name="Howarth C."/>
            <person name="Imamovic A."/>
            <person name="Larimer J."/>
            <person name="McCowen C."/>
            <person name="Montmayeur A."/>
            <person name="Murphy C."/>
            <person name="Neiman D."/>
            <person name="Pearson M."/>
            <person name="Priest M."/>
            <person name="Roberts A."/>
            <person name="Saif S."/>
            <person name="Shea T."/>
            <person name="Sisk P."/>
            <person name="Sykes S."/>
            <person name="Wortman J."/>
            <person name="Nusbaum C."/>
            <person name="Birren B."/>
        </authorList>
    </citation>
    <scope>NUCLEOTIDE SEQUENCE [LARGE SCALE GENOMIC DNA]</scope>
    <source>
        <strain evidence="1 2">VS20</strain>
    </source>
</reference>
<dbReference type="eggNOG" id="ENOG502S398">
    <property type="taxonomic scope" value="Eukaryota"/>
</dbReference>
<dbReference type="EMBL" id="JH767283">
    <property type="protein sequence ID" value="EQC25366.1"/>
    <property type="molecule type" value="Genomic_DNA"/>
</dbReference>
<name>T0PSZ9_SAPDV</name>
<dbReference type="InParanoid" id="T0PSZ9"/>
<dbReference type="VEuPathDB" id="FungiDB:SDRG_16775"/>
<protein>
    <submittedName>
        <fullName evidence="1">Uncharacterized protein</fullName>
    </submittedName>
</protein>
<proteinExistence type="predicted"/>
<keyword evidence="2" id="KW-1185">Reference proteome</keyword>
<dbReference type="OMA" id="MDRADYT"/>
<evidence type="ECO:0000313" key="2">
    <source>
        <dbReference type="Proteomes" id="UP000030762"/>
    </source>
</evidence>
<sequence length="263" mass="28467">MCTDEAAPLPSLVARRAIVLFLADDGAEHATKSTAFLDHVARHGCSAGVAASSDDDADSEAVVEDAALRSFLGLADAGASPSLKQYHVPHVLLTTKASISPEVHDGALCEHVALDDLPARTRAAASEPTRNLTLVYMDRADYTPALDATLLALVQEQPTTFFGVLQETPTLTLPSDRRLEARTLFPLPKQSWAKVHNTYRTDALESQRALVYCFYAHDQVRPDTLERFEPSTMLAHGGYGILQAHAALKEIAFRLGFAPKYGA</sequence>
<dbReference type="GeneID" id="19957502"/>
<dbReference type="RefSeq" id="XP_008621216.1">
    <property type="nucleotide sequence ID" value="XM_008622994.1"/>
</dbReference>
<evidence type="ECO:0000313" key="1">
    <source>
        <dbReference type="EMBL" id="EQC25366.1"/>
    </source>
</evidence>
<organism evidence="1 2">
    <name type="scientific">Saprolegnia diclina (strain VS20)</name>
    <dbReference type="NCBI Taxonomy" id="1156394"/>
    <lineage>
        <taxon>Eukaryota</taxon>
        <taxon>Sar</taxon>
        <taxon>Stramenopiles</taxon>
        <taxon>Oomycota</taxon>
        <taxon>Saprolegniomycetes</taxon>
        <taxon>Saprolegniales</taxon>
        <taxon>Saprolegniaceae</taxon>
        <taxon>Saprolegnia</taxon>
    </lineage>
</organism>
<accession>T0PSZ9</accession>